<comment type="caution">
    <text evidence="3">The sequence shown here is derived from an EMBL/GenBank/DDBJ whole genome shotgun (WGS) entry which is preliminary data.</text>
</comment>
<reference evidence="3" key="1">
    <citation type="submission" date="2023-03" db="EMBL/GenBank/DDBJ databases">
        <authorList>
            <person name="Steffen K."/>
            <person name="Cardenas P."/>
        </authorList>
    </citation>
    <scope>NUCLEOTIDE SEQUENCE</scope>
</reference>
<keyword evidence="4" id="KW-1185">Reference proteome</keyword>
<organism evidence="3 4">
    <name type="scientific">Geodia barretti</name>
    <name type="common">Barrett's horny sponge</name>
    <dbReference type="NCBI Taxonomy" id="519541"/>
    <lineage>
        <taxon>Eukaryota</taxon>
        <taxon>Metazoa</taxon>
        <taxon>Porifera</taxon>
        <taxon>Demospongiae</taxon>
        <taxon>Heteroscleromorpha</taxon>
        <taxon>Tetractinellida</taxon>
        <taxon>Astrophorina</taxon>
        <taxon>Geodiidae</taxon>
        <taxon>Geodia</taxon>
    </lineage>
</organism>
<dbReference type="InterPro" id="IPR011029">
    <property type="entry name" value="DEATH-like_dom_sf"/>
</dbReference>
<name>A0AA35X574_GEOBA</name>
<dbReference type="AlphaFoldDB" id="A0AA35X574"/>
<dbReference type="EMBL" id="CASHTH010003412">
    <property type="protein sequence ID" value="CAI8044649.1"/>
    <property type="molecule type" value="Genomic_DNA"/>
</dbReference>
<dbReference type="Gene3D" id="1.10.533.10">
    <property type="entry name" value="Death Domain, Fas"/>
    <property type="match status" value="1"/>
</dbReference>
<evidence type="ECO:0000313" key="4">
    <source>
        <dbReference type="Proteomes" id="UP001174909"/>
    </source>
</evidence>
<feature type="region of interest" description="Disordered" evidence="1">
    <location>
        <begin position="34"/>
        <end position="54"/>
    </location>
</feature>
<dbReference type="CDD" id="cd01670">
    <property type="entry name" value="Death"/>
    <property type="match status" value="1"/>
</dbReference>
<dbReference type="Gene3D" id="2.60.220.30">
    <property type="match status" value="1"/>
</dbReference>
<evidence type="ECO:0000259" key="2">
    <source>
        <dbReference type="PROSITE" id="PS50017"/>
    </source>
</evidence>
<dbReference type="Proteomes" id="UP001174909">
    <property type="component" value="Unassembled WGS sequence"/>
</dbReference>
<gene>
    <name evidence="3" type="ORF">GBAR_LOCUS24750</name>
</gene>
<dbReference type="GO" id="GO:0007165">
    <property type="term" value="P:signal transduction"/>
    <property type="evidence" value="ECO:0007669"/>
    <property type="project" value="InterPro"/>
</dbReference>
<evidence type="ECO:0000313" key="3">
    <source>
        <dbReference type="EMBL" id="CAI8044649.1"/>
    </source>
</evidence>
<feature type="non-terminal residue" evidence="3">
    <location>
        <position position="1"/>
    </location>
</feature>
<evidence type="ECO:0000256" key="1">
    <source>
        <dbReference type="SAM" id="MobiDB-lite"/>
    </source>
</evidence>
<sequence length="465" mass="51418">SYPIASVPSLSLSSSTTYASLIQSVSTSSTVASVSTAPHPVSSSPATECSSTSSTTATAAIPLSSTASTTPGDGVCRPTLPELLRLEIPEGIATSHTTFGIFLLNDETGDKVDFFRDKHRGNPKRISRSILQEWLRGKGLPVTWETLVKALSETKLFALADKVQAANIPRKSPDIRGVDIIEQTKIEISPDQPLDYHWEGHGFKVQIPAGAIGLVTKVTTHIRASLSGEYKLPDDKVLVSEVFWLSLDPPVETFDKKVTLALQHCASDDDSTLTFITSTQDKPPYTFLPLPGGSFSESGHGTIDVDHFLPFGLIARRKSYAFCTFYLPIEKPKTHEVHITVTPNLKIHLKEVNKVYRERRGEKGLEIQACLKERTVSLHIPDIGIPERTWEKDGWNLTPLTSPSLEKRYLEGYKPGRSIPFFAIKLEEISPRQRLVQKVLFTGVEETKKFLSIGMDMCSYFTMQC</sequence>
<dbReference type="InterPro" id="IPR000488">
    <property type="entry name" value="Death_dom"/>
</dbReference>
<proteinExistence type="predicted"/>
<accession>A0AA35X574</accession>
<protein>
    <recommendedName>
        <fullName evidence="2">Death domain-containing protein</fullName>
    </recommendedName>
</protein>
<dbReference type="PROSITE" id="PS50017">
    <property type="entry name" value="DEATH_DOMAIN"/>
    <property type="match status" value="1"/>
</dbReference>
<feature type="domain" description="Death" evidence="2">
    <location>
        <begin position="110"/>
        <end position="167"/>
    </location>
</feature>